<protein>
    <submittedName>
        <fullName evidence="1">Uncharacterized protein</fullName>
    </submittedName>
</protein>
<sequence>MSIKLKAFLENTVYRFRRAYQLLDL</sequence>
<feature type="non-terminal residue" evidence="1">
    <location>
        <position position="25"/>
    </location>
</feature>
<accession>A0A382X7E1</accession>
<dbReference type="EMBL" id="UINC01165413">
    <property type="protein sequence ID" value="SVD66789.1"/>
    <property type="molecule type" value="Genomic_DNA"/>
</dbReference>
<organism evidence="1">
    <name type="scientific">marine metagenome</name>
    <dbReference type="NCBI Taxonomy" id="408172"/>
    <lineage>
        <taxon>unclassified sequences</taxon>
        <taxon>metagenomes</taxon>
        <taxon>ecological metagenomes</taxon>
    </lineage>
</organism>
<reference evidence="1" key="1">
    <citation type="submission" date="2018-05" db="EMBL/GenBank/DDBJ databases">
        <authorList>
            <person name="Lanie J.A."/>
            <person name="Ng W.-L."/>
            <person name="Kazmierczak K.M."/>
            <person name="Andrzejewski T.M."/>
            <person name="Davidsen T.M."/>
            <person name="Wayne K.J."/>
            <person name="Tettelin H."/>
            <person name="Glass J.I."/>
            <person name="Rusch D."/>
            <person name="Podicherti R."/>
            <person name="Tsui H.-C.T."/>
            <person name="Winkler M.E."/>
        </authorList>
    </citation>
    <scope>NUCLEOTIDE SEQUENCE</scope>
</reference>
<name>A0A382X7E1_9ZZZZ</name>
<proteinExistence type="predicted"/>
<dbReference type="AlphaFoldDB" id="A0A382X7E1"/>
<gene>
    <name evidence="1" type="ORF">METZ01_LOCUS419643</name>
</gene>
<evidence type="ECO:0000313" key="1">
    <source>
        <dbReference type="EMBL" id="SVD66789.1"/>
    </source>
</evidence>